<evidence type="ECO:0000256" key="1">
    <source>
        <dbReference type="ARBA" id="ARBA00001936"/>
    </source>
</evidence>
<dbReference type="Proteomes" id="UP001470230">
    <property type="component" value="Unassembled WGS sequence"/>
</dbReference>
<name>A0ABR2IDF5_9EUKA</name>
<keyword evidence="5" id="KW-0904">Protein phosphatase</keyword>
<feature type="domain" description="Serine/threonine specific protein phosphatases" evidence="9">
    <location>
        <begin position="24"/>
        <end position="287"/>
    </location>
</feature>
<protein>
    <recommendedName>
        <fullName evidence="2">protein-serine/threonine phosphatase</fullName>
        <ecNumber evidence="2">3.1.3.16</ecNumber>
    </recommendedName>
</protein>
<evidence type="ECO:0000256" key="5">
    <source>
        <dbReference type="ARBA" id="ARBA00022912"/>
    </source>
</evidence>
<sequence length="303" mass="34990">MNQSKDILKMQYYAHSILKGNCLQSKDVIYILERVQKDIFMKEPNILSVNPPIYVVGGIGGNFDDFLSIFDIGGPLPYSSYLFLGNYTENNGNSLKTILLLFIYKYLYKENFFLVRGINEINLLSKNVDKEERNKIQVVSKKLNYTLDKEIMHFFNDAESIEIWESIKSVFNVIPIAAIVGQLYFCTDSQFKVDEKVLSIEHIRKEERTVQNKGNKLIKDVMKKFLEENKLNFLIIGLNSNMSLNQVSTNPSLIPVYSSPHTVSSDCFIIEINESKISKRIKMQSIKEEKDDIYSIANELILY</sequence>
<comment type="catalytic activity">
    <reaction evidence="8">
        <text>O-phospho-L-threonyl-[protein] + H2O = L-threonyl-[protein] + phosphate</text>
        <dbReference type="Rhea" id="RHEA:47004"/>
        <dbReference type="Rhea" id="RHEA-COMP:11060"/>
        <dbReference type="Rhea" id="RHEA-COMP:11605"/>
        <dbReference type="ChEBI" id="CHEBI:15377"/>
        <dbReference type="ChEBI" id="CHEBI:30013"/>
        <dbReference type="ChEBI" id="CHEBI:43474"/>
        <dbReference type="ChEBI" id="CHEBI:61977"/>
        <dbReference type="EC" id="3.1.3.16"/>
    </reaction>
</comment>
<evidence type="ECO:0000256" key="2">
    <source>
        <dbReference type="ARBA" id="ARBA00013081"/>
    </source>
</evidence>
<dbReference type="PANTHER" id="PTHR11668:SF300">
    <property type="entry name" value="SERINE_THREONINE-PROTEIN PHOSPHATASE"/>
    <property type="match status" value="1"/>
</dbReference>
<proteinExistence type="predicted"/>
<evidence type="ECO:0000256" key="6">
    <source>
        <dbReference type="ARBA" id="ARBA00023211"/>
    </source>
</evidence>
<keyword evidence="11" id="KW-1185">Reference proteome</keyword>
<keyword evidence="3" id="KW-0479">Metal-binding</keyword>
<gene>
    <name evidence="10" type="ORF">M9Y10_012802</name>
</gene>
<accession>A0ABR2IDF5</accession>
<evidence type="ECO:0000313" key="10">
    <source>
        <dbReference type="EMBL" id="KAK8861107.1"/>
    </source>
</evidence>
<keyword evidence="4" id="KW-0378">Hydrolase</keyword>
<dbReference type="Pfam" id="PF00149">
    <property type="entry name" value="Metallophos"/>
    <property type="match status" value="1"/>
</dbReference>
<comment type="cofactor">
    <cofactor evidence="1">
        <name>Mn(2+)</name>
        <dbReference type="ChEBI" id="CHEBI:29035"/>
    </cofactor>
</comment>
<dbReference type="SMART" id="SM00156">
    <property type="entry name" value="PP2Ac"/>
    <property type="match status" value="1"/>
</dbReference>
<organism evidence="10 11">
    <name type="scientific">Tritrichomonas musculus</name>
    <dbReference type="NCBI Taxonomy" id="1915356"/>
    <lineage>
        <taxon>Eukaryota</taxon>
        <taxon>Metamonada</taxon>
        <taxon>Parabasalia</taxon>
        <taxon>Tritrichomonadida</taxon>
        <taxon>Tritrichomonadidae</taxon>
        <taxon>Tritrichomonas</taxon>
    </lineage>
</organism>
<dbReference type="InterPro" id="IPR004843">
    <property type="entry name" value="Calcineurin-like_PHP"/>
</dbReference>
<evidence type="ECO:0000313" key="11">
    <source>
        <dbReference type="Proteomes" id="UP001470230"/>
    </source>
</evidence>
<dbReference type="EMBL" id="JAPFFF010000018">
    <property type="protein sequence ID" value="KAK8861107.1"/>
    <property type="molecule type" value="Genomic_DNA"/>
</dbReference>
<dbReference type="PANTHER" id="PTHR11668">
    <property type="entry name" value="SERINE/THREONINE PROTEIN PHOSPHATASE"/>
    <property type="match status" value="1"/>
</dbReference>
<dbReference type="InterPro" id="IPR029052">
    <property type="entry name" value="Metallo-depent_PP-like"/>
</dbReference>
<evidence type="ECO:0000256" key="3">
    <source>
        <dbReference type="ARBA" id="ARBA00022723"/>
    </source>
</evidence>
<dbReference type="InterPro" id="IPR050341">
    <property type="entry name" value="PP1_catalytic_subunit"/>
</dbReference>
<reference evidence="10 11" key="1">
    <citation type="submission" date="2024-04" db="EMBL/GenBank/DDBJ databases">
        <title>Tritrichomonas musculus Genome.</title>
        <authorList>
            <person name="Alves-Ferreira E."/>
            <person name="Grigg M."/>
            <person name="Lorenzi H."/>
            <person name="Galac M."/>
        </authorList>
    </citation>
    <scope>NUCLEOTIDE SEQUENCE [LARGE SCALE GENOMIC DNA]</scope>
    <source>
        <strain evidence="10 11">EAF2021</strain>
    </source>
</reference>
<dbReference type="SUPFAM" id="SSF56300">
    <property type="entry name" value="Metallo-dependent phosphatases"/>
    <property type="match status" value="1"/>
</dbReference>
<dbReference type="Gene3D" id="3.60.21.10">
    <property type="match status" value="1"/>
</dbReference>
<evidence type="ECO:0000256" key="4">
    <source>
        <dbReference type="ARBA" id="ARBA00022801"/>
    </source>
</evidence>
<dbReference type="EC" id="3.1.3.16" evidence="2"/>
<evidence type="ECO:0000259" key="9">
    <source>
        <dbReference type="SMART" id="SM00156"/>
    </source>
</evidence>
<keyword evidence="6" id="KW-0464">Manganese</keyword>
<comment type="catalytic activity">
    <reaction evidence="7">
        <text>O-phospho-L-seryl-[protein] + H2O = L-seryl-[protein] + phosphate</text>
        <dbReference type="Rhea" id="RHEA:20629"/>
        <dbReference type="Rhea" id="RHEA-COMP:9863"/>
        <dbReference type="Rhea" id="RHEA-COMP:11604"/>
        <dbReference type="ChEBI" id="CHEBI:15377"/>
        <dbReference type="ChEBI" id="CHEBI:29999"/>
        <dbReference type="ChEBI" id="CHEBI:43474"/>
        <dbReference type="ChEBI" id="CHEBI:83421"/>
        <dbReference type="EC" id="3.1.3.16"/>
    </reaction>
</comment>
<comment type="caution">
    <text evidence="10">The sequence shown here is derived from an EMBL/GenBank/DDBJ whole genome shotgun (WGS) entry which is preliminary data.</text>
</comment>
<dbReference type="InterPro" id="IPR006186">
    <property type="entry name" value="Ser/Thr-sp_prot-phosphatase"/>
</dbReference>
<evidence type="ECO:0000256" key="7">
    <source>
        <dbReference type="ARBA" id="ARBA00047761"/>
    </source>
</evidence>
<dbReference type="PRINTS" id="PR00114">
    <property type="entry name" value="STPHPHTASE"/>
</dbReference>
<evidence type="ECO:0000256" key="8">
    <source>
        <dbReference type="ARBA" id="ARBA00048336"/>
    </source>
</evidence>